<feature type="transmembrane region" description="Helical" evidence="8">
    <location>
        <begin position="222"/>
        <end position="249"/>
    </location>
</feature>
<name>A0ABM7LKU8_9ACTN</name>
<sequence length="454" mass="45556">MILSAERLVGRSPVERALTLSIAASSLAKGVLFGVSALFFTTVIGLSPATVGVGLTVAGGAGMAAAFGSGYLADRVGAQRVLVAATVTQSVALAAYCSAASAITFTLIACAAIGAQGAQRTAQATLLALHFTGPDRVTVRARLRVVTNVFVGLGSALATAALATGTPAAYVVAMLTASALVLTSTLPLRGFPSPPPSPSTSAGIASRAGGPRRAARSPLRDFRYVGIAAFYGLLTVQFGLLTVGMPLWVTLHTRAPATVVALLLVLNTVLVALFQLPAARLVTDVRAAGRTVLASSGFLVLTCLFYAGAAPLPALAAVGLLLLAVVAASAAEVLSEAGEWSLAFELADSRNPGAYQGISQTGFAAGTMLAPVVVTLTAIAHGTSGWLLLAGMFLTAGVATDRLARYSPLRAAGEADGAGRGGRVDVGSVLADGDDAGAGQCGGHLARRDHQVTP</sequence>
<feature type="transmembrane region" description="Helical" evidence="8">
    <location>
        <begin position="20"/>
        <end position="46"/>
    </location>
</feature>
<feature type="transmembrane region" description="Helical" evidence="8">
    <location>
        <begin position="145"/>
        <end position="163"/>
    </location>
</feature>
<evidence type="ECO:0000256" key="3">
    <source>
        <dbReference type="ARBA" id="ARBA00022475"/>
    </source>
</evidence>
<feature type="transmembrane region" description="Helical" evidence="8">
    <location>
        <begin position="288"/>
        <end position="308"/>
    </location>
</feature>
<evidence type="ECO:0000256" key="6">
    <source>
        <dbReference type="ARBA" id="ARBA00023136"/>
    </source>
</evidence>
<dbReference type="PANTHER" id="PTHR23517">
    <property type="entry name" value="RESISTANCE PROTEIN MDTM, PUTATIVE-RELATED-RELATED"/>
    <property type="match status" value="1"/>
</dbReference>
<feature type="transmembrane region" description="Helical" evidence="8">
    <location>
        <begin position="314"/>
        <end position="334"/>
    </location>
</feature>
<feature type="transmembrane region" description="Helical" evidence="8">
    <location>
        <begin position="255"/>
        <end position="276"/>
    </location>
</feature>
<dbReference type="InterPro" id="IPR050171">
    <property type="entry name" value="MFS_Transporters"/>
</dbReference>
<comment type="subcellular location">
    <subcellularLocation>
        <location evidence="1">Cell membrane</location>
        <topology evidence="1">Multi-pass membrane protein</topology>
    </subcellularLocation>
</comment>
<organism evidence="9 10">
    <name type="scientific">Actinoplanes ianthinogenes</name>
    <dbReference type="NCBI Taxonomy" id="122358"/>
    <lineage>
        <taxon>Bacteria</taxon>
        <taxon>Bacillati</taxon>
        <taxon>Actinomycetota</taxon>
        <taxon>Actinomycetes</taxon>
        <taxon>Micromonosporales</taxon>
        <taxon>Micromonosporaceae</taxon>
        <taxon>Actinoplanes</taxon>
    </lineage>
</organism>
<accession>A0ABM7LKU8</accession>
<reference evidence="9 10" key="1">
    <citation type="submission" date="2020-08" db="EMBL/GenBank/DDBJ databases">
        <title>Whole genome shotgun sequence of Actinoplanes ianthinogenes NBRC 13996.</title>
        <authorList>
            <person name="Komaki H."/>
            <person name="Tamura T."/>
        </authorList>
    </citation>
    <scope>NUCLEOTIDE SEQUENCE [LARGE SCALE GENOMIC DNA]</scope>
    <source>
        <strain evidence="9 10">NBRC 13996</strain>
    </source>
</reference>
<feature type="compositionally biased region" description="Low complexity" evidence="7">
    <location>
        <begin position="199"/>
        <end position="212"/>
    </location>
</feature>
<feature type="transmembrane region" description="Helical" evidence="8">
    <location>
        <begin position="53"/>
        <end position="73"/>
    </location>
</feature>
<evidence type="ECO:0000256" key="4">
    <source>
        <dbReference type="ARBA" id="ARBA00022692"/>
    </source>
</evidence>
<keyword evidence="10" id="KW-1185">Reference proteome</keyword>
<feature type="region of interest" description="Disordered" evidence="7">
    <location>
        <begin position="192"/>
        <end position="214"/>
    </location>
</feature>
<dbReference type="SUPFAM" id="SSF103473">
    <property type="entry name" value="MFS general substrate transporter"/>
    <property type="match status" value="1"/>
</dbReference>
<proteinExistence type="predicted"/>
<dbReference type="Pfam" id="PF07690">
    <property type="entry name" value="MFS_1"/>
    <property type="match status" value="1"/>
</dbReference>
<evidence type="ECO:0000256" key="2">
    <source>
        <dbReference type="ARBA" id="ARBA00022448"/>
    </source>
</evidence>
<dbReference type="PANTHER" id="PTHR23517:SF2">
    <property type="entry name" value="MULTIDRUG RESISTANCE PROTEIN MDTH"/>
    <property type="match status" value="1"/>
</dbReference>
<dbReference type="EMBL" id="AP023356">
    <property type="protein sequence ID" value="BCJ39897.1"/>
    <property type="molecule type" value="Genomic_DNA"/>
</dbReference>
<dbReference type="Proteomes" id="UP000676967">
    <property type="component" value="Chromosome"/>
</dbReference>
<dbReference type="Gene3D" id="1.20.1250.20">
    <property type="entry name" value="MFS general substrate transporter like domains"/>
    <property type="match status" value="2"/>
</dbReference>
<keyword evidence="3" id="KW-1003">Cell membrane</keyword>
<keyword evidence="5 8" id="KW-1133">Transmembrane helix</keyword>
<evidence type="ECO:0000313" key="10">
    <source>
        <dbReference type="Proteomes" id="UP000676967"/>
    </source>
</evidence>
<dbReference type="InterPro" id="IPR036259">
    <property type="entry name" value="MFS_trans_sf"/>
</dbReference>
<evidence type="ECO:0000313" key="9">
    <source>
        <dbReference type="EMBL" id="BCJ39897.1"/>
    </source>
</evidence>
<evidence type="ECO:0000256" key="7">
    <source>
        <dbReference type="SAM" id="MobiDB-lite"/>
    </source>
</evidence>
<evidence type="ECO:0000256" key="5">
    <source>
        <dbReference type="ARBA" id="ARBA00022989"/>
    </source>
</evidence>
<evidence type="ECO:0000256" key="1">
    <source>
        <dbReference type="ARBA" id="ARBA00004651"/>
    </source>
</evidence>
<feature type="transmembrane region" description="Helical" evidence="8">
    <location>
        <begin position="93"/>
        <end position="115"/>
    </location>
</feature>
<evidence type="ECO:0000256" key="8">
    <source>
        <dbReference type="SAM" id="Phobius"/>
    </source>
</evidence>
<dbReference type="InterPro" id="IPR011701">
    <property type="entry name" value="MFS"/>
</dbReference>
<dbReference type="RefSeq" id="WP_229830038.1">
    <property type="nucleotide sequence ID" value="NZ_AP023356.1"/>
</dbReference>
<gene>
    <name evidence="9" type="ORF">Aiant_05540</name>
</gene>
<keyword evidence="2" id="KW-0813">Transport</keyword>
<keyword evidence="6 8" id="KW-0472">Membrane</keyword>
<keyword evidence="4 8" id="KW-0812">Transmembrane</keyword>
<protein>
    <submittedName>
        <fullName evidence="9">MFS transporter</fullName>
    </submittedName>
</protein>